<dbReference type="EMBL" id="CAJJDM010000062">
    <property type="protein sequence ID" value="CAD8079210.1"/>
    <property type="molecule type" value="Genomic_DNA"/>
</dbReference>
<dbReference type="AlphaFoldDB" id="A0A8S1MF08"/>
<feature type="coiled-coil region" evidence="1">
    <location>
        <begin position="230"/>
        <end position="262"/>
    </location>
</feature>
<feature type="compositionally biased region" description="Polar residues" evidence="2">
    <location>
        <begin position="1"/>
        <end position="32"/>
    </location>
</feature>
<evidence type="ECO:0000313" key="3">
    <source>
        <dbReference type="EMBL" id="CAD8079210.1"/>
    </source>
</evidence>
<reference evidence="3" key="1">
    <citation type="submission" date="2021-01" db="EMBL/GenBank/DDBJ databases">
        <authorList>
            <consortium name="Genoscope - CEA"/>
            <person name="William W."/>
        </authorList>
    </citation>
    <scope>NUCLEOTIDE SEQUENCE</scope>
</reference>
<keyword evidence="1" id="KW-0175">Coiled coil</keyword>
<protein>
    <submittedName>
        <fullName evidence="3">Uncharacterized protein</fullName>
    </submittedName>
</protein>
<evidence type="ECO:0000313" key="4">
    <source>
        <dbReference type="Proteomes" id="UP000688137"/>
    </source>
</evidence>
<accession>A0A8S1MF08</accession>
<organism evidence="3 4">
    <name type="scientific">Paramecium primaurelia</name>
    <dbReference type="NCBI Taxonomy" id="5886"/>
    <lineage>
        <taxon>Eukaryota</taxon>
        <taxon>Sar</taxon>
        <taxon>Alveolata</taxon>
        <taxon>Ciliophora</taxon>
        <taxon>Intramacronucleata</taxon>
        <taxon>Oligohymenophorea</taxon>
        <taxon>Peniculida</taxon>
        <taxon>Parameciidae</taxon>
        <taxon>Paramecium</taxon>
    </lineage>
</organism>
<proteinExistence type="predicted"/>
<gene>
    <name evidence="3" type="ORF">PPRIM_AZ9-3.1.T0610178</name>
</gene>
<evidence type="ECO:0000256" key="1">
    <source>
        <dbReference type="SAM" id="Coils"/>
    </source>
</evidence>
<feature type="region of interest" description="Disordered" evidence="2">
    <location>
        <begin position="1"/>
        <end position="33"/>
    </location>
</feature>
<keyword evidence="4" id="KW-1185">Reference proteome</keyword>
<name>A0A8S1MF08_PARPR</name>
<evidence type="ECO:0000256" key="2">
    <source>
        <dbReference type="SAM" id="MobiDB-lite"/>
    </source>
</evidence>
<dbReference type="Proteomes" id="UP000688137">
    <property type="component" value="Unassembled WGS sequence"/>
</dbReference>
<dbReference type="PANTHER" id="PTHR37027:SF2">
    <property type="entry name" value="CHROMOSOME UNDETERMINED SCAFFOLD_148, WHOLE GENOME SHOTGUN SEQUENCE"/>
    <property type="match status" value="1"/>
</dbReference>
<dbReference type="InterPro" id="IPR038835">
    <property type="entry name" value="Giardin_beta-like"/>
</dbReference>
<sequence>MLNSSLYQSPQTKNLKSVNAPQSSITDRNVSPSRAKIAQLSEKLSGLQIEEDKTLKKEAYEQKLKLFDEKFQKAYQNDLSRLKIIQDQLSKIEEGLTNEKIIRDTRDDNFKQRDLKSLEQNIVKELQKDKTLRRESELKVARLIDEKSYQFRLELAKQKKMREETEEQYSNEIGERVLNLAEDVQNERREREAACQELIRRFGESVFQIQETLTKEKRQRQESQSQMYRMIDEMNNILNLQLQEEKAQRESTEETMLRLLDETCNRVENSLRR</sequence>
<dbReference type="PANTHER" id="PTHR37027">
    <property type="entry name" value="KDE4"/>
    <property type="match status" value="1"/>
</dbReference>
<comment type="caution">
    <text evidence="3">The sequence shown here is derived from an EMBL/GenBank/DDBJ whole genome shotgun (WGS) entry which is preliminary data.</text>
</comment>